<organism evidence="1 2">
    <name type="scientific">Bacteroides fragilis (strain YCH46)</name>
    <dbReference type="NCBI Taxonomy" id="295405"/>
    <lineage>
        <taxon>Bacteria</taxon>
        <taxon>Pseudomonadati</taxon>
        <taxon>Bacteroidota</taxon>
        <taxon>Bacteroidia</taxon>
        <taxon>Bacteroidales</taxon>
        <taxon>Bacteroidaceae</taxon>
        <taxon>Bacteroides</taxon>
    </lineage>
</organism>
<evidence type="ECO:0000313" key="1">
    <source>
        <dbReference type="EMBL" id="BAD51372.1"/>
    </source>
</evidence>
<dbReference type="HOGENOM" id="CLU_203010_0_0_10"/>
<sequence>MDMNKGIDECFSELIKAKEWHKGSPYDRKSAYYHKKIFREGKLSDNIKREYLKAAGYRLAQPEMWYKESD</sequence>
<protein>
    <submittedName>
        <fullName evidence="1">Uncharacterized protein</fullName>
    </submittedName>
</protein>
<accession>Q64MB5</accession>
<gene>
    <name evidence="1" type="ordered locus">BFp0045</name>
</gene>
<name>Q64MB5_BACFR</name>
<geneLocation type="plasmid" evidence="1 2">
    <name>pBFY46</name>
</geneLocation>
<proteinExistence type="predicted"/>
<dbReference type="EMBL" id="AP006842">
    <property type="protein sequence ID" value="BAD51372.1"/>
    <property type="molecule type" value="Genomic_DNA"/>
</dbReference>
<dbReference type="KEGG" id="bfr:BFp0045"/>
<keyword evidence="1" id="KW-0614">Plasmid</keyword>
<dbReference type="AlphaFoldDB" id="Q64MB5"/>
<dbReference type="Proteomes" id="UP000002197">
    <property type="component" value="Plasmid pBFY46"/>
</dbReference>
<reference evidence="1 2" key="1">
    <citation type="journal article" date="2004" name="Proc. Natl. Acad. Sci. U.S.A.">
        <title>Genomic analysis of Bacteroides fragilis reveals extensive DNA inversions regulating cell surface adaptation.</title>
        <authorList>
            <person name="Kuwahara T."/>
            <person name="Yamashita A."/>
            <person name="Hirakawa H."/>
            <person name="Nakayama H."/>
            <person name="Toh H."/>
            <person name="Okada N."/>
            <person name="Kuhara S."/>
            <person name="Hattori M."/>
            <person name="Hayashi T."/>
            <person name="Ohnishi Y."/>
        </authorList>
    </citation>
    <scope>NUCLEOTIDE SEQUENCE [LARGE SCALE GENOMIC DNA]</scope>
    <source>
        <strain evidence="1 2">YCH46</strain>
        <plasmid evidence="2">Plasmid pBFY46</plasmid>
    </source>
</reference>
<evidence type="ECO:0000313" key="2">
    <source>
        <dbReference type="Proteomes" id="UP000002197"/>
    </source>
</evidence>
<dbReference type="OrthoDB" id="1032153at2"/>